<evidence type="ECO:0000313" key="7">
    <source>
        <dbReference type="EMBL" id="GAA1571566.1"/>
    </source>
</evidence>
<keyword evidence="8" id="KW-1185">Reference proteome</keyword>
<gene>
    <name evidence="7" type="ORF">GCM10009804_29930</name>
</gene>
<evidence type="ECO:0000256" key="2">
    <source>
        <dbReference type="ARBA" id="ARBA00022679"/>
    </source>
</evidence>
<dbReference type="EMBL" id="BAAAPH010000008">
    <property type="protein sequence ID" value="GAA1571566.1"/>
    <property type="molecule type" value="Genomic_DNA"/>
</dbReference>
<dbReference type="PANTHER" id="PTHR11727:SF7">
    <property type="entry name" value="DIMETHYLADENOSINE TRANSFERASE-RELATED"/>
    <property type="match status" value="1"/>
</dbReference>
<feature type="binding site" evidence="5">
    <location>
        <position position="1"/>
    </location>
    <ligand>
        <name>S-adenosyl-L-methionine</name>
        <dbReference type="ChEBI" id="CHEBI:59789"/>
    </ligand>
</feature>
<accession>A0ABN2D6L5</accession>
<dbReference type="SMART" id="SM00650">
    <property type="entry name" value="rADc"/>
    <property type="match status" value="1"/>
</dbReference>
<keyword evidence="4 5" id="KW-0694">RNA-binding</keyword>
<reference evidence="7 8" key="1">
    <citation type="journal article" date="2019" name="Int. J. Syst. Evol. Microbiol.">
        <title>The Global Catalogue of Microorganisms (GCM) 10K type strain sequencing project: providing services to taxonomists for standard genome sequencing and annotation.</title>
        <authorList>
            <consortium name="The Broad Institute Genomics Platform"/>
            <consortium name="The Broad Institute Genome Sequencing Center for Infectious Disease"/>
            <person name="Wu L."/>
            <person name="Ma J."/>
        </authorList>
    </citation>
    <scope>NUCLEOTIDE SEQUENCE [LARGE SCALE GENOMIC DNA]</scope>
    <source>
        <strain evidence="7 8">JCM 15572</strain>
    </source>
</reference>
<dbReference type="Gene3D" id="1.10.8.100">
    <property type="entry name" value="Ribosomal RNA adenine dimethylase-like, domain 2"/>
    <property type="match status" value="1"/>
</dbReference>
<evidence type="ECO:0000259" key="6">
    <source>
        <dbReference type="SMART" id="SM00650"/>
    </source>
</evidence>
<evidence type="ECO:0000313" key="8">
    <source>
        <dbReference type="Proteomes" id="UP001501705"/>
    </source>
</evidence>
<keyword evidence="1 5" id="KW-0489">Methyltransferase</keyword>
<dbReference type="Gene3D" id="3.40.50.150">
    <property type="entry name" value="Vaccinia Virus protein VP39"/>
    <property type="match status" value="1"/>
</dbReference>
<feature type="domain" description="Ribosomal RNA adenine methylase transferase N-terminal" evidence="6">
    <location>
        <begin position="2"/>
        <end position="92"/>
    </location>
</feature>
<dbReference type="Proteomes" id="UP001501705">
    <property type="component" value="Unassembled WGS sequence"/>
</dbReference>
<comment type="caution">
    <text evidence="7">The sequence shown here is derived from an EMBL/GenBank/DDBJ whole genome shotgun (WGS) entry which is preliminary data.</text>
</comment>
<sequence length="170" mass="19196">MPRTEHVVVGNVPFHLTTAILRKLLHAPSWSRSVLLVQWEVARRRAGVGGATMMTAQWWPWFEFTLGGRVPRRALRPAPNVDGGLLVLTRRPEPLVAPTDRERYRQFVHDVFTRKGHGVAGILANLIGGMDLARSLVARAGVRPDALPKDLTVEQWVALFDHAPPRRRRR</sequence>
<organism evidence="7 8">
    <name type="scientific">Kribbella hippodromi</name>
    <dbReference type="NCBI Taxonomy" id="434347"/>
    <lineage>
        <taxon>Bacteria</taxon>
        <taxon>Bacillati</taxon>
        <taxon>Actinomycetota</taxon>
        <taxon>Actinomycetes</taxon>
        <taxon>Propionibacteriales</taxon>
        <taxon>Kribbellaceae</taxon>
        <taxon>Kribbella</taxon>
    </lineage>
</organism>
<proteinExistence type="inferred from homology"/>
<comment type="caution">
    <text evidence="5">Lacks conserved residue(s) required for the propagation of feature annotation.</text>
</comment>
<dbReference type="PANTHER" id="PTHR11727">
    <property type="entry name" value="DIMETHYLADENOSINE TRANSFERASE"/>
    <property type="match status" value="1"/>
</dbReference>
<evidence type="ECO:0000256" key="4">
    <source>
        <dbReference type="ARBA" id="ARBA00022884"/>
    </source>
</evidence>
<keyword evidence="2 5" id="KW-0808">Transferase</keyword>
<dbReference type="InterPro" id="IPR020598">
    <property type="entry name" value="rRNA_Ade_methylase_Trfase_N"/>
</dbReference>
<evidence type="ECO:0000256" key="1">
    <source>
        <dbReference type="ARBA" id="ARBA00022603"/>
    </source>
</evidence>
<name>A0ABN2D6L5_9ACTN</name>
<dbReference type="Pfam" id="PF00398">
    <property type="entry name" value="RrnaAD"/>
    <property type="match status" value="1"/>
</dbReference>
<dbReference type="InterPro" id="IPR029063">
    <property type="entry name" value="SAM-dependent_MTases_sf"/>
</dbReference>
<evidence type="ECO:0000256" key="3">
    <source>
        <dbReference type="ARBA" id="ARBA00022691"/>
    </source>
</evidence>
<evidence type="ECO:0000256" key="5">
    <source>
        <dbReference type="PROSITE-ProRule" id="PRU01026"/>
    </source>
</evidence>
<comment type="similarity">
    <text evidence="5">Belongs to the class I-like SAM-binding methyltransferase superfamily. rRNA adenine N(6)-methyltransferase family.</text>
</comment>
<dbReference type="InterPro" id="IPR001737">
    <property type="entry name" value="KsgA/Erm"/>
</dbReference>
<dbReference type="InterPro" id="IPR023165">
    <property type="entry name" value="rRNA_Ade_diMease-like_C"/>
</dbReference>
<feature type="binding site" evidence="5">
    <location>
        <position position="11"/>
    </location>
    <ligand>
        <name>S-adenosyl-L-methionine</name>
        <dbReference type="ChEBI" id="CHEBI:59789"/>
    </ligand>
</feature>
<dbReference type="SUPFAM" id="SSF53335">
    <property type="entry name" value="S-adenosyl-L-methionine-dependent methyltransferases"/>
    <property type="match status" value="1"/>
</dbReference>
<protein>
    <recommendedName>
        <fullName evidence="6">Ribosomal RNA adenine methylase transferase N-terminal domain-containing protein</fullName>
    </recommendedName>
</protein>
<keyword evidence="3 5" id="KW-0949">S-adenosyl-L-methionine</keyword>
<dbReference type="PROSITE" id="PS51689">
    <property type="entry name" value="SAM_RNA_A_N6_MT"/>
    <property type="match status" value="1"/>
</dbReference>